<name>A0A086QE13_TOXGO</name>
<sequence>MGALAAPALPLLPSRALPLSLRRLLVPLQLLSLVAVSSASTPSSSWHPTDNRRAVQSPGATGDADGSPVDAGLASLEQQPAVVDPAFLKNLLGEVDTTAASTAEKAAPLSEVLRSNVADEAEDKISPREASGKLVEAPTVEKTKPRAVEAEGEVNVSDRPTEESRERKLRFAPKPKIRAKFSPGATKVSVVEATQVAAQWPCRGKTRFVFLFVNRKAGGQAGARWLTGANRNGEDSHTLQDLCTRVLIYDLLANRSGFQFLREIVEVKRALSHKQKPTKKHELVRVIAVGGDGTVMWVNREAVAANVPIAWIAFGIVGFGTGNDFAQSYGWTHGNAQKLDIFRGDTLKRLVQMWQNAVVARHDTWRMSVSTYDGGYFEHVNCDTRTLERITDGETGLHARSFESPFILYLGIGFDALVGIEFDRLRSTSRLRNRIMYGVAFLKLLRRSWKRVTEQIDTVYVVDRGQKKVLFTTNTEKYPTAMRLESSISMTFLNNRSMIGGIPLWRHTTRVGVLPPAKDGETRTIYDTYRRRLINAHQSMGDSRIELIAFHGRFDLIRSVLVDYDAAGRLLQHRGPFLVSFYPEEQAGPVGFQTDGEFRIGHRIKSIYVEFVDSFNVLKNVAGHAVRG</sequence>
<evidence type="ECO:0000256" key="6">
    <source>
        <dbReference type="ARBA" id="ARBA00022840"/>
    </source>
</evidence>
<dbReference type="AlphaFoldDB" id="A0A086QE13"/>
<evidence type="ECO:0000256" key="8">
    <source>
        <dbReference type="SAM" id="SignalP"/>
    </source>
</evidence>
<proteinExistence type="inferred from homology"/>
<feature type="compositionally biased region" description="Basic and acidic residues" evidence="7">
    <location>
        <begin position="139"/>
        <end position="149"/>
    </location>
</feature>
<reference evidence="10 11" key="1">
    <citation type="submission" date="2014-08" db="EMBL/GenBank/DDBJ databases">
        <authorList>
            <person name="Sibley D."/>
            <person name="Venepally P."/>
            <person name="Karamycheva S."/>
            <person name="Hadjithomas M."/>
            <person name="Khan A."/>
            <person name="Brunk B."/>
            <person name="Roos D."/>
            <person name="Caler E."/>
            <person name="Lorenzi H."/>
        </authorList>
    </citation>
    <scope>NUCLEOTIDE SEQUENCE [LARGE SCALE GENOMIC DNA]</scope>
    <source>
        <strain evidence="10 11">VAND</strain>
    </source>
</reference>
<keyword evidence="6" id="KW-0067">ATP-binding</keyword>
<dbReference type="SUPFAM" id="SSF111331">
    <property type="entry name" value="NAD kinase/diacylglycerol kinase-like"/>
    <property type="match status" value="1"/>
</dbReference>
<reference evidence="10 11" key="2">
    <citation type="journal article" date="2015" name="Eukaryot. Cell">
        <title>Genetic mapping reveals that sinefungin resistance in Toxoplasma gondii is controlled by a putative amino acid transporter locus that can be used as a negative selectable marker.</title>
        <authorList>
            <person name="Behnke M.S."/>
            <person name="Khan A."/>
            <person name="Sibley L.D."/>
        </authorList>
    </citation>
    <scope>NUCLEOTIDE SEQUENCE [LARGE SCALE GENOMIC DNA]</scope>
    <source>
        <strain evidence="10 11">VAND</strain>
    </source>
</reference>
<feature type="region of interest" description="Disordered" evidence="7">
    <location>
        <begin position="40"/>
        <end position="71"/>
    </location>
</feature>
<dbReference type="GO" id="GO:0005524">
    <property type="term" value="F:ATP binding"/>
    <property type="evidence" value="ECO:0007669"/>
    <property type="project" value="UniProtKB-KW"/>
</dbReference>
<evidence type="ECO:0000313" key="11">
    <source>
        <dbReference type="Proteomes" id="UP000028840"/>
    </source>
</evidence>
<dbReference type="PANTHER" id="PTHR11255">
    <property type="entry name" value="DIACYLGLYCEROL KINASE"/>
    <property type="match status" value="1"/>
</dbReference>
<gene>
    <name evidence="10" type="ORF">TGVAND_259830</name>
</gene>
<dbReference type="Pfam" id="PF00781">
    <property type="entry name" value="DAGK_cat"/>
    <property type="match status" value="1"/>
</dbReference>
<accession>A0A086QE13</accession>
<dbReference type="Gene3D" id="3.40.50.10330">
    <property type="entry name" value="Probable inorganic polyphosphate/atp-NAD kinase, domain 1"/>
    <property type="match status" value="1"/>
</dbReference>
<keyword evidence="8" id="KW-0732">Signal</keyword>
<dbReference type="OrthoDB" id="242257at2759"/>
<dbReference type="EC" id="2.7.1.107" evidence="2"/>
<dbReference type="GO" id="GO:0004143">
    <property type="term" value="F:ATP-dependent diacylglycerol kinase activity"/>
    <property type="evidence" value="ECO:0007669"/>
    <property type="project" value="UniProtKB-EC"/>
</dbReference>
<evidence type="ECO:0000259" key="9">
    <source>
        <dbReference type="PROSITE" id="PS50146"/>
    </source>
</evidence>
<evidence type="ECO:0000256" key="5">
    <source>
        <dbReference type="ARBA" id="ARBA00022777"/>
    </source>
</evidence>
<comment type="similarity">
    <text evidence="1">Belongs to the eukaryotic diacylglycerol kinase family.</text>
</comment>
<evidence type="ECO:0000256" key="2">
    <source>
        <dbReference type="ARBA" id="ARBA00012133"/>
    </source>
</evidence>
<keyword evidence="5 10" id="KW-0418">Kinase</keyword>
<comment type="caution">
    <text evidence="10">The sequence shown here is derived from an EMBL/GenBank/DDBJ whole genome shotgun (WGS) entry which is preliminary data.</text>
</comment>
<dbReference type="Proteomes" id="UP000028840">
    <property type="component" value="Unassembled WGS sequence"/>
</dbReference>
<evidence type="ECO:0000256" key="4">
    <source>
        <dbReference type="ARBA" id="ARBA00022741"/>
    </source>
</evidence>
<dbReference type="Pfam" id="PF00609">
    <property type="entry name" value="DAGK_acc"/>
    <property type="match status" value="1"/>
</dbReference>
<evidence type="ECO:0000256" key="7">
    <source>
        <dbReference type="SAM" id="MobiDB-lite"/>
    </source>
</evidence>
<dbReference type="InterPro" id="IPR001206">
    <property type="entry name" value="Diacylglycerol_kinase_cat_dom"/>
</dbReference>
<dbReference type="PANTHER" id="PTHR11255:SF121">
    <property type="entry name" value="DIACYLGLYCEROL KINASE (ATP)"/>
    <property type="match status" value="1"/>
</dbReference>
<dbReference type="VEuPathDB" id="ToxoDB:TGVAND_259830"/>
<dbReference type="GO" id="GO:0007200">
    <property type="term" value="P:phospholipase C-activating G protein-coupled receptor signaling pathway"/>
    <property type="evidence" value="ECO:0007669"/>
    <property type="project" value="InterPro"/>
</dbReference>
<organism evidence="10 11">
    <name type="scientific">Toxoplasma gondii VAND</name>
    <dbReference type="NCBI Taxonomy" id="933077"/>
    <lineage>
        <taxon>Eukaryota</taxon>
        <taxon>Sar</taxon>
        <taxon>Alveolata</taxon>
        <taxon>Apicomplexa</taxon>
        <taxon>Conoidasida</taxon>
        <taxon>Coccidia</taxon>
        <taxon>Eucoccidiorida</taxon>
        <taxon>Eimeriorina</taxon>
        <taxon>Sarcocystidae</taxon>
        <taxon>Toxoplasma</taxon>
    </lineage>
</organism>
<dbReference type="EMBL" id="AEYJ02000352">
    <property type="protein sequence ID" value="KFH10845.1"/>
    <property type="molecule type" value="Genomic_DNA"/>
</dbReference>
<feature type="signal peptide" evidence="8">
    <location>
        <begin position="1"/>
        <end position="39"/>
    </location>
</feature>
<keyword evidence="3 10" id="KW-0808">Transferase</keyword>
<dbReference type="InterPro" id="IPR017438">
    <property type="entry name" value="ATP-NAD_kinase_N"/>
</dbReference>
<evidence type="ECO:0000256" key="3">
    <source>
        <dbReference type="ARBA" id="ARBA00022679"/>
    </source>
</evidence>
<keyword evidence="4" id="KW-0547">Nucleotide-binding</keyword>
<protein>
    <recommendedName>
        <fullName evidence="2">diacylglycerol kinase (ATP)</fullName>
        <ecNumber evidence="2">2.7.1.107</ecNumber>
    </recommendedName>
</protein>
<feature type="chain" id="PRO_5001814342" description="diacylglycerol kinase (ATP)" evidence="8">
    <location>
        <begin position="40"/>
        <end position="628"/>
    </location>
</feature>
<feature type="region of interest" description="Disordered" evidence="7">
    <location>
        <begin position="118"/>
        <end position="168"/>
    </location>
</feature>
<feature type="domain" description="DAGKc" evidence="9">
    <location>
        <begin position="204"/>
        <end position="362"/>
    </location>
</feature>
<dbReference type="InterPro" id="IPR016064">
    <property type="entry name" value="NAD/diacylglycerol_kinase_sf"/>
</dbReference>
<evidence type="ECO:0000256" key="1">
    <source>
        <dbReference type="ARBA" id="ARBA00009280"/>
    </source>
</evidence>
<dbReference type="PROSITE" id="PS50146">
    <property type="entry name" value="DAGK"/>
    <property type="match status" value="1"/>
</dbReference>
<dbReference type="GO" id="GO:0016020">
    <property type="term" value="C:membrane"/>
    <property type="evidence" value="ECO:0007669"/>
    <property type="project" value="TreeGrafter"/>
</dbReference>
<evidence type="ECO:0000313" key="10">
    <source>
        <dbReference type="EMBL" id="KFH10845.1"/>
    </source>
</evidence>
<dbReference type="InterPro" id="IPR000756">
    <property type="entry name" value="Diacylglycerol_kin_accessory"/>
</dbReference>
<dbReference type="InterPro" id="IPR037607">
    <property type="entry name" value="DGK"/>
</dbReference>
<dbReference type="SMART" id="SM00046">
    <property type="entry name" value="DAGKc"/>
    <property type="match status" value="1"/>
</dbReference>